<feature type="transmembrane region" description="Helical" evidence="8">
    <location>
        <begin position="92"/>
        <end position="115"/>
    </location>
</feature>
<reference evidence="10 11" key="1">
    <citation type="submission" date="2021-01" db="EMBL/GenBank/DDBJ databases">
        <title>Draft Genome Sequence and Polyhydroxyalkanoate Biosynthetic Potential of Jeongeupia naejangsanensis Type Strain DSM 24253.</title>
        <authorList>
            <person name="Turrini P."/>
            <person name="Artuso I."/>
            <person name="Lugli G.A."/>
            <person name="Frangipani E."/>
            <person name="Ventura M."/>
            <person name="Visca P."/>
        </authorList>
    </citation>
    <scope>NUCLEOTIDE SEQUENCE [LARGE SCALE GENOMIC DNA]</scope>
    <source>
        <strain evidence="10 11">DSM 24253</strain>
    </source>
</reference>
<dbReference type="InterPro" id="IPR036259">
    <property type="entry name" value="MFS_trans_sf"/>
</dbReference>
<dbReference type="InterPro" id="IPR020846">
    <property type="entry name" value="MFS_dom"/>
</dbReference>
<organism evidence="10 11">
    <name type="scientific">Jeongeupia naejangsanensis</name>
    <dbReference type="NCBI Taxonomy" id="613195"/>
    <lineage>
        <taxon>Bacteria</taxon>
        <taxon>Pseudomonadati</taxon>
        <taxon>Pseudomonadota</taxon>
        <taxon>Betaproteobacteria</taxon>
        <taxon>Neisseriales</taxon>
        <taxon>Chitinibacteraceae</taxon>
        <taxon>Jeongeupia</taxon>
    </lineage>
</organism>
<feature type="transmembrane region" description="Helical" evidence="8">
    <location>
        <begin position="402"/>
        <end position="423"/>
    </location>
</feature>
<comment type="caution">
    <text evidence="10">The sequence shown here is derived from an EMBL/GenBank/DDBJ whole genome shotgun (WGS) entry which is preliminary data.</text>
</comment>
<sequence>MTTAQPAHRPLNRDDLRTLTLSALGGALEFYDFVIYVFFAAVIGTLFFPPDMPDWLRLLQTFGIFAAGYLARPLGGIIIAHFGDKLGRKKMFTLSIFLMAVPTLAIGLMPTYASIGIAAPLLLLLFRVMQGAAIGGEVPGAWVFVAEHAPVNRTGVAVGTLTAGLTAGILLGSLVATAINTRYSPEDVAGYAWRIPFILGGVFGFFAVYLRRFLEETPIFKELHAQRAIADELPLKATLRNHIGAVVVSMLLTWVLSAAIVVVILFTPTYLQKVHHIVPALALQANSLATLALTLGCIVFGAAADRFGARATMIVGFIGLLASSYHFYTGLPGDAGSLLFSYGLTGFFVGAIATVPFVAVRAFPAAVRFTGLSFSYNVAYAIFGGLTPMLLTLWLQKDPLAPGHYVAALAVLGVALAFVPLAARRHSVAPTLAQA</sequence>
<dbReference type="InterPro" id="IPR051084">
    <property type="entry name" value="H+-coupled_symporters"/>
</dbReference>
<evidence type="ECO:0000256" key="5">
    <source>
        <dbReference type="ARBA" id="ARBA00022847"/>
    </source>
</evidence>
<feature type="transmembrane region" description="Helical" evidence="8">
    <location>
        <begin position="243"/>
        <end position="266"/>
    </location>
</feature>
<dbReference type="EMBL" id="JAESND010000001">
    <property type="protein sequence ID" value="MBM3115029.1"/>
    <property type="molecule type" value="Genomic_DNA"/>
</dbReference>
<dbReference type="InterPro" id="IPR011701">
    <property type="entry name" value="MFS"/>
</dbReference>
<evidence type="ECO:0000256" key="4">
    <source>
        <dbReference type="ARBA" id="ARBA00022692"/>
    </source>
</evidence>
<accession>A0ABS2BHE2</accession>
<keyword evidence="11" id="KW-1185">Reference proteome</keyword>
<evidence type="ECO:0000313" key="10">
    <source>
        <dbReference type="EMBL" id="MBM3115029.1"/>
    </source>
</evidence>
<proteinExistence type="predicted"/>
<feature type="transmembrane region" description="Helical" evidence="8">
    <location>
        <begin position="191"/>
        <end position="210"/>
    </location>
</feature>
<evidence type="ECO:0000256" key="1">
    <source>
        <dbReference type="ARBA" id="ARBA00004651"/>
    </source>
</evidence>
<dbReference type="PROSITE" id="PS50850">
    <property type="entry name" value="MFS"/>
    <property type="match status" value="1"/>
</dbReference>
<keyword evidence="4 8" id="KW-0812">Transmembrane</keyword>
<gene>
    <name evidence="10" type="ORF">JMJ54_04235</name>
</gene>
<feature type="domain" description="Major facilitator superfamily (MFS) profile" evidence="9">
    <location>
        <begin position="18"/>
        <end position="425"/>
    </location>
</feature>
<keyword evidence="7 8" id="KW-0472">Membrane</keyword>
<dbReference type="PANTHER" id="PTHR43528">
    <property type="entry name" value="ALPHA-KETOGLUTARATE PERMEASE"/>
    <property type="match status" value="1"/>
</dbReference>
<feature type="transmembrane region" description="Helical" evidence="8">
    <location>
        <begin position="156"/>
        <end position="179"/>
    </location>
</feature>
<evidence type="ECO:0000256" key="7">
    <source>
        <dbReference type="ARBA" id="ARBA00023136"/>
    </source>
</evidence>
<keyword evidence="5" id="KW-0769">Symport</keyword>
<dbReference type="PANTHER" id="PTHR43528:SF7">
    <property type="entry name" value="MFS TRANSPORTER"/>
    <property type="match status" value="1"/>
</dbReference>
<protein>
    <submittedName>
        <fullName evidence="10">MFS transporter</fullName>
    </submittedName>
</protein>
<keyword evidence="2" id="KW-0813">Transport</keyword>
<keyword evidence="3" id="KW-1003">Cell membrane</keyword>
<feature type="transmembrane region" description="Helical" evidence="8">
    <location>
        <begin position="374"/>
        <end position="396"/>
    </location>
</feature>
<evidence type="ECO:0000256" key="3">
    <source>
        <dbReference type="ARBA" id="ARBA00022475"/>
    </source>
</evidence>
<feature type="transmembrane region" description="Helical" evidence="8">
    <location>
        <begin position="311"/>
        <end position="328"/>
    </location>
</feature>
<evidence type="ECO:0000259" key="9">
    <source>
        <dbReference type="PROSITE" id="PS50850"/>
    </source>
</evidence>
<dbReference type="SUPFAM" id="SSF103473">
    <property type="entry name" value="MFS general substrate transporter"/>
    <property type="match status" value="1"/>
</dbReference>
<keyword evidence="6 8" id="KW-1133">Transmembrane helix</keyword>
<evidence type="ECO:0000256" key="8">
    <source>
        <dbReference type="SAM" id="Phobius"/>
    </source>
</evidence>
<dbReference type="Pfam" id="PF07690">
    <property type="entry name" value="MFS_1"/>
    <property type="match status" value="1"/>
</dbReference>
<name>A0ABS2BHE2_9NEIS</name>
<feature type="transmembrane region" description="Helical" evidence="8">
    <location>
        <begin position="340"/>
        <end position="362"/>
    </location>
</feature>
<feature type="transmembrane region" description="Helical" evidence="8">
    <location>
        <begin position="121"/>
        <end position="144"/>
    </location>
</feature>
<evidence type="ECO:0000256" key="2">
    <source>
        <dbReference type="ARBA" id="ARBA00022448"/>
    </source>
</evidence>
<feature type="transmembrane region" description="Helical" evidence="8">
    <location>
        <begin position="286"/>
        <end position="304"/>
    </location>
</feature>
<dbReference type="Proteomes" id="UP000809431">
    <property type="component" value="Unassembled WGS sequence"/>
</dbReference>
<feature type="transmembrane region" description="Helical" evidence="8">
    <location>
        <begin position="59"/>
        <end position="80"/>
    </location>
</feature>
<dbReference type="RefSeq" id="WP_203536682.1">
    <property type="nucleotide sequence ID" value="NZ_JAESND010000001.1"/>
</dbReference>
<feature type="transmembrane region" description="Helical" evidence="8">
    <location>
        <begin position="21"/>
        <end position="47"/>
    </location>
</feature>
<dbReference type="Gene3D" id="1.20.1250.20">
    <property type="entry name" value="MFS general substrate transporter like domains"/>
    <property type="match status" value="1"/>
</dbReference>
<evidence type="ECO:0000256" key="6">
    <source>
        <dbReference type="ARBA" id="ARBA00022989"/>
    </source>
</evidence>
<evidence type="ECO:0000313" key="11">
    <source>
        <dbReference type="Proteomes" id="UP000809431"/>
    </source>
</evidence>
<comment type="subcellular location">
    <subcellularLocation>
        <location evidence="1">Cell membrane</location>
        <topology evidence="1">Multi-pass membrane protein</topology>
    </subcellularLocation>
</comment>